<dbReference type="InterPro" id="IPR002401">
    <property type="entry name" value="Cyt_P450_E_grp-I"/>
</dbReference>
<evidence type="ECO:0000313" key="13">
    <source>
        <dbReference type="Proteomes" id="UP001142055"/>
    </source>
</evidence>
<dbReference type="GO" id="GO:0016705">
    <property type="term" value="F:oxidoreductase activity, acting on paired donors, with incorporation or reduction of molecular oxygen"/>
    <property type="evidence" value="ECO:0007669"/>
    <property type="project" value="InterPro"/>
</dbReference>
<dbReference type="EMBL" id="JAPWDV010000004">
    <property type="protein sequence ID" value="KAJ6215404.1"/>
    <property type="molecule type" value="Genomic_DNA"/>
</dbReference>
<evidence type="ECO:0000313" key="12">
    <source>
        <dbReference type="EMBL" id="KAJ6215404.1"/>
    </source>
</evidence>
<dbReference type="PRINTS" id="PR00463">
    <property type="entry name" value="EP450I"/>
</dbReference>
<comment type="similarity">
    <text evidence="3 10">Belongs to the cytochrome P450 family.</text>
</comment>
<accession>A0A9Q0LY15</accession>
<name>A0A9Q0LY15_BLOTA</name>
<dbReference type="Pfam" id="PF00067">
    <property type="entry name" value="p450"/>
    <property type="match status" value="1"/>
</dbReference>
<keyword evidence="6 9" id="KW-0408">Iron</keyword>
<dbReference type="PROSITE" id="PS00086">
    <property type="entry name" value="CYTOCHROME_P450"/>
    <property type="match status" value="1"/>
</dbReference>
<dbReference type="InterPro" id="IPR050196">
    <property type="entry name" value="Cytochrome_P450_Monoox"/>
</dbReference>
<evidence type="ECO:0000256" key="8">
    <source>
        <dbReference type="ARBA" id="ARBA00023136"/>
    </source>
</evidence>
<evidence type="ECO:0000256" key="4">
    <source>
        <dbReference type="ARBA" id="ARBA00022617"/>
    </source>
</evidence>
<evidence type="ECO:0000256" key="6">
    <source>
        <dbReference type="ARBA" id="ARBA00023004"/>
    </source>
</evidence>
<dbReference type="AlphaFoldDB" id="A0A9Q0LY15"/>
<dbReference type="PANTHER" id="PTHR24291">
    <property type="entry name" value="CYTOCHROME P450 FAMILY 4"/>
    <property type="match status" value="1"/>
</dbReference>
<feature type="transmembrane region" description="Helical" evidence="11">
    <location>
        <begin position="16"/>
        <end position="37"/>
    </location>
</feature>
<proteinExistence type="inferred from homology"/>
<dbReference type="CDD" id="cd20628">
    <property type="entry name" value="CYP4"/>
    <property type="match status" value="1"/>
</dbReference>
<evidence type="ECO:0000256" key="10">
    <source>
        <dbReference type="RuleBase" id="RU000461"/>
    </source>
</evidence>
<organism evidence="12 13">
    <name type="scientific">Blomia tropicalis</name>
    <name type="common">Mite</name>
    <dbReference type="NCBI Taxonomy" id="40697"/>
    <lineage>
        <taxon>Eukaryota</taxon>
        <taxon>Metazoa</taxon>
        <taxon>Ecdysozoa</taxon>
        <taxon>Arthropoda</taxon>
        <taxon>Chelicerata</taxon>
        <taxon>Arachnida</taxon>
        <taxon>Acari</taxon>
        <taxon>Acariformes</taxon>
        <taxon>Sarcoptiformes</taxon>
        <taxon>Astigmata</taxon>
        <taxon>Glycyphagoidea</taxon>
        <taxon>Echimyopodidae</taxon>
        <taxon>Blomia</taxon>
    </lineage>
</organism>
<dbReference type="Gene3D" id="1.10.630.10">
    <property type="entry name" value="Cytochrome P450"/>
    <property type="match status" value="1"/>
</dbReference>
<gene>
    <name evidence="12" type="ORF">RDWZM_009904</name>
</gene>
<dbReference type="InterPro" id="IPR017972">
    <property type="entry name" value="Cyt_P450_CS"/>
</dbReference>
<evidence type="ECO:0000256" key="3">
    <source>
        <dbReference type="ARBA" id="ARBA00010617"/>
    </source>
</evidence>
<dbReference type="InterPro" id="IPR001128">
    <property type="entry name" value="Cyt_P450"/>
</dbReference>
<evidence type="ECO:0000256" key="2">
    <source>
        <dbReference type="ARBA" id="ARBA00004586"/>
    </source>
</evidence>
<keyword evidence="10" id="KW-0560">Oxidoreductase</keyword>
<evidence type="ECO:0000256" key="11">
    <source>
        <dbReference type="SAM" id="Phobius"/>
    </source>
</evidence>
<dbReference type="InterPro" id="IPR036396">
    <property type="entry name" value="Cyt_P450_sf"/>
</dbReference>
<dbReference type="OMA" id="CDVFAEN"/>
<dbReference type="PRINTS" id="PR00385">
    <property type="entry name" value="P450"/>
</dbReference>
<feature type="binding site" description="axial binding residue" evidence="9">
    <location>
        <position position="500"/>
    </location>
    <ligand>
        <name>heme</name>
        <dbReference type="ChEBI" id="CHEBI:30413"/>
    </ligand>
    <ligandPart>
        <name>Fe</name>
        <dbReference type="ChEBI" id="CHEBI:18248"/>
    </ligandPart>
</feature>
<keyword evidence="5" id="KW-0256">Endoplasmic reticulum</keyword>
<evidence type="ECO:0000256" key="7">
    <source>
        <dbReference type="ARBA" id="ARBA00023033"/>
    </source>
</evidence>
<comment type="caution">
    <text evidence="12">The sequence shown here is derived from an EMBL/GenBank/DDBJ whole genome shotgun (WGS) entry which is preliminary data.</text>
</comment>
<keyword evidence="8 11" id="KW-0472">Membrane</keyword>
<dbReference type="GO" id="GO:0005506">
    <property type="term" value="F:iron ion binding"/>
    <property type="evidence" value="ECO:0007669"/>
    <property type="project" value="InterPro"/>
</dbReference>
<comment type="subcellular location">
    <subcellularLocation>
        <location evidence="2">Endoplasmic reticulum membrane</location>
    </subcellularLocation>
</comment>
<dbReference type="SUPFAM" id="SSF48264">
    <property type="entry name" value="Cytochrome P450"/>
    <property type="match status" value="1"/>
</dbReference>
<keyword evidence="7 10" id="KW-0503">Monooxygenase</keyword>
<keyword evidence="11" id="KW-0812">Transmembrane</keyword>
<protein>
    <submittedName>
        <fullName evidence="12">Uncharacterized protein</fullName>
    </submittedName>
</protein>
<evidence type="ECO:0000256" key="9">
    <source>
        <dbReference type="PIRSR" id="PIRSR602401-1"/>
    </source>
</evidence>
<dbReference type="Proteomes" id="UP001142055">
    <property type="component" value="Chromosome 4"/>
</dbReference>
<keyword evidence="9 10" id="KW-0479">Metal-binding</keyword>
<keyword evidence="11" id="KW-1133">Transmembrane helix</keyword>
<sequence length="557" mass="64943">MEGIIAYLTKWMTTFIRFHLIASIVLMFVIYFVVQFLRRRASMVRLINKIPGPPVDPWFPWLGHAMLVLDLDRCKFQYGTYALIYQLVASVNQIYRQEGICKMWIGLKPLILLYRPDDVEVILSSSTLTQKSAEYRFLDSWLGEGLVTSSRSKWRQRRKILTPAFHFRILEDFIPIINEQGNVLIQKLSKSPYCDEQFDIVPVITLCMLDVICETAMGVKLNLQANSDHEYVESLYNISRIFLIRLMRPWLWPTLTFNLSSHGRLFNRSVQNTKDFTMKVIRQRRDEWIQCLTSDDVDKQSNDMNVVDNLDAIKNSKFFANKSSTSRLAFLDLLMQHHLVTRKLTLEDLREEVDTFMFAGHDTTSHAVSWTLYMLGLHPDVQERVREEVDSLIDTDGADINDLTVENIKQLKYLECVLKEVQRIYPTAPFIGRELSEDTKINQYIIPKGTTVGIFTYVLHRDYDCYPNPERFDPERFLPENCNGRHPYSFIPFSAGPRNCIGQKFAMMEQKMTIAKIIRHFVLKSTDPRDRLVIVGEMILRSVNGLKMIFTPRTLVS</sequence>
<evidence type="ECO:0000256" key="5">
    <source>
        <dbReference type="ARBA" id="ARBA00022824"/>
    </source>
</evidence>
<dbReference type="PANTHER" id="PTHR24291:SF189">
    <property type="entry name" value="CYTOCHROME P450 4C3-RELATED"/>
    <property type="match status" value="1"/>
</dbReference>
<dbReference type="GO" id="GO:0004497">
    <property type="term" value="F:monooxygenase activity"/>
    <property type="evidence" value="ECO:0007669"/>
    <property type="project" value="UniProtKB-KW"/>
</dbReference>
<keyword evidence="13" id="KW-1185">Reference proteome</keyword>
<dbReference type="GO" id="GO:0020037">
    <property type="term" value="F:heme binding"/>
    <property type="evidence" value="ECO:0007669"/>
    <property type="project" value="InterPro"/>
</dbReference>
<reference evidence="12" key="1">
    <citation type="submission" date="2022-12" db="EMBL/GenBank/DDBJ databases">
        <title>Genome assemblies of Blomia tropicalis.</title>
        <authorList>
            <person name="Cui Y."/>
        </authorList>
    </citation>
    <scope>NUCLEOTIDE SEQUENCE</scope>
    <source>
        <tissue evidence="12">Adult mites</tissue>
    </source>
</reference>
<dbReference type="GO" id="GO:0005789">
    <property type="term" value="C:endoplasmic reticulum membrane"/>
    <property type="evidence" value="ECO:0007669"/>
    <property type="project" value="UniProtKB-SubCell"/>
</dbReference>
<comment type="cofactor">
    <cofactor evidence="1 9">
        <name>heme</name>
        <dbReference type="ChEBI" id="CHEBI:30413"/>
    </cofactor>
</comment>
<keyword evidence="4 9" id="KW-0349">Heme</keyword>
<evidence type="ECO:0000256" key="1">
    <source>
        <dbReference type="ARBA" id="ARBA00001971"/>
    </source>
</evidence>